<evidence type="ECO:0000313" key="4">
    <source>
        <dbReference type="Proteomes" id="UP001589774"/>
    </source>
</evidence>
<reference evidence="3 4" key="1">
    <citation type="submission" date="2024-09" db="EMBL/GenBank/DDBJ databases">
        <authorList>
            <person name="Sun Q."/>
            <person name="Mori K."/>
        </authorList>
    </citation>
    <scope>NUCLEOTIDE SEQUENCE [LARGE SCALE GENOMIC DNA]</scope>
    <source>
        <strain evidence="3 4">CCM 7765</strain>
    </source>
</reference>
<evidence type="ECO:0000256" key="1">
    <source>
        <dbReference type="SAM" id="MobiDB-lite"/>
    </source>
</evidence>
<keyword evidence="2" id="KW-0472">Membrane</keyword>
<dbReference type="EMBL" id="JBHLWO010000002">
    <property type="protein sequence ID" value="MFC0318655.1"/>
    <property type="molecule type" value="Genomic_DNA"/>
</dbReference>
<accession>A0ABV6HKH7</accession>
<gene>
    <name evidence="3" type="ORF">ACFFI0_10055</name>
</gene>
<name>A0ABV6HKH7_9SPHI</name>
<evidence type="ECO:0000256" key="2">
    <source>
        <dbReference type="SAM" id="Phobius"/>
    </source>
</evidence>
<dbReference type="RefSeq" id="WP_130857527.1">
    <property type="nucleotide sequence ID" value="NZ_JBHLWO010000002.1"/>
</dbReference>
<keyword evidence="2" id="KW-0812">Transmembrane</keyword>
<keyword evidence="2" id="KW-1133">Transmembrane helix</keyword>
<proteinExistence type="predicted"/>
<organism evidence="3 4">
    <name type="scientific">Olivibacter oleidegradans</name>
    <dbReference type="NCBI Taxonomy" id="760123"/>
    <lineage>
        <taxon>Bacteria</taxon>
        <taxon>Pseudomonadati</taxon>
        <taxon>Bacteroidota</taxon>
        <taxon>Sphingobacteriia</taxon>
        <taxon>Sphingobacteriales</taxon>
        <taxon>Sphingobacteriaceae</taxon>
        <taxon>Olivibacter</taxon>
    </lineage>
</organism>
<dbReference type="Proteomes" id="UP001589774">
    <property type="component" value="Unassembled WGS sequence"/>
</dbReference>
<feature type="region of interest" description="Disordered" evidence="1">
    <location>
        <begin position="45"/>
        <end position="64"/>
    </location>
</feature>
<feature type="transmembrane region" description="Helical" evidence="2">
    <location>
        <begin position="12"/>
        <end position="30"/>
    </location>
</feature>
<evidence type="ECO:0000313" key="3">
    <source>
        <dbReference type="EMBL" id="MFC0318655.1"/>
    </source>
</evidence>
<comment type="caution">
    <text evidence="3">The sequence shown here is derived from an EMBL/GenBank/DDBJ whole genome shotgun (WGS) entry which is preliminary data.</text>
</comment>
<sequence length="158" mass="17828">MLNGITWSEYLTALFIAVIIYYLLIALRYYPKELKRCLSGKRKGNEEQEEDFDTESGSATKADEVHNLFSDEESTEKAFASAEELSNQIRITVMEAVDKSLSKDNLCLLLGTLLDDYPQFRDNAFQVAINNVINTELEKYGSVPLSAVELDGLWKEGS</sequence>
<keyword evidence="4" id="KW-1185">Reference proteome</keyword>
<protein>
    <submittedName>
        <fullName evidence="3">Uncharacterized protein</fullName>
    </submittedName>
</protein>